<protein>
    <submittedName>
        <fullName evidence="2">Uncharacterized protein</fullName>
    </submittedName>
</protein>
<organism evidence="2 3">
    <name type="scientific">Ophiophagus hannah</name>
    <name type="common">King cobra</name>
    <name type="synonym">Naja hannah</name>
    <dbReference type="NCBI Taxonomy" id="8665"/>
    <lineage>
        <taxon>Eukaryota</taxon>
        <taxon>Metazoa</taxon>
        <taxon>Chordata</taxon>
        <taxon>Craniata</taxon>
        <taxon>Vertebrata</taxon>
        <taxon>Euteleostomi</taxon>
        <taxon>Lepidosauria</taxon>
        <taxon>Squamata</taxon>
        <taxon>Bifurcata</taxon>
        <taxon>Unidentata</taxon>
        <taxon>Episquamata</taxon>
        <taxon>Toxicofera</taxon>
        <taxon>Serpentes</taxon>
        <taxon>Colubroidea</taxon>
        <taxon>Elapidae</taxon>
        <taxon>Elapinae</taxon>
        <taxon>Ophiophagus</taxon>
    </lineage>
</organism>
<comment type="caution">
    <text evidence="2">The sequence shown here is derived from an EMBL/GenBank/DDBJ whole genome shotgun (WGS) entry which is preliminary data.</text>
</comment>
<keyword evidence="3" id="KW-1185">Reference proteome</keyword>
<evidence type="ECO:0000313" key="3">
    <source>
        <dbReference type="Proteomes" id="UP000018936"/>
    </source>
</evidence>
<evidence type="ECO:0000313" key="2">
    <source>
        <dbReference type="EMBL" id="ETE56991.1"/>
    </source>
</evidence>
<feature type="region of interest" description="Disordered" evidence="1">
    <location>
        <begin position="34"/>
        <end position="65"/>
    </location>
</feature>
<dbReference type="EMBL" id="AZIM01010520">
    <property type="protein sequence ID" value="ETE56991.1"/>
    <property type="molecule type" value="Genomic_DNA"/>
</dbReference>
<name>V8N551_OPHHA</name>
<proteinExistence type="predicted"/>
<sequence>MFLEELSGRRNHISGQVVSVENTELGVPSHVPLVSLEGAGGRNQRGDDEDLRTVGGEELPAGRRTEPTLLHGGRILCASQLKQQRFSGNETQHLRRA</sequence>
<gene>
    <name evidence="2" type="ORF">L345_17297</name>
</gene>
<reference evidence="2 3" key="1">
    <citation type="journal article" date="2013" name="Proc. Natl. Acad. Sci. U.S.A.">
        <title>The king cobra genome reveals dynamic gene evolution and adaptation in the snake venom system.</title>
        <authorList>
            <person name="Vonk F.J."/>
            <person name="Casewell N.R."/>
            <person name="Henkel C.V."/>
            <person name="Heimberg A.M."/>
            <person name="Jansen H.J."/>
            <person name="McCleary R.J."/>
            <person name="Kerkkamp H.M."/>
            <person name="Vos R.A."/>
            <person name="Guerreiro I."/>
            <person name="Calvete J.J."/>
            <person name="Wuster W."/>
            <person name="Woods A.E."/>
            <person name="Logan J.M."/>
            <person name="Harrison R.A."/>
            <person name="Castoe T.A."/>
            <person name="de Koning A.P."/>
            <person name="Pollock D.D."/>
            <person name="Yandell M."/>
            <person name="Calderon D."/>
            <person name="Renjifo C."/>
            <person name="Currier R.B."/>
            <person name="Salgado D."/>
            <person name="Pla D."/>
            <person name="Sanz L."/>
            <person name="Hyder A.S."/>
            <person name="Ribeiro J.M."/>
            <person name="Arntzen J.W."/>
            <person name="van den Thillart G.E."/>
            <person name="Boetzer M."/>
            <person name="Pirovano W."/>
            <person name="Dirks R.P."/>
            <person name="Spaink H.P."/>
            <person name="Duboule D."/>
            <person name="McGlinn E."/>
            <person name="Kini R.M."/>
            <person name="Richardson M.K."/>
        </authorList>
    </citation>
    <scope>NUCLEOTIDE SEQUENCE</scope>
    <source>
        <tissue evidence="2">Blood</tissue>
    </source>
</reference>
<evidence type="ECO:0000256" key="1">
    <source>
        <dbReference type="SAM" id="MobiDB-lite"/>
    </source>
</evidence>
<dbReference type="Proteomes" id="UP000018936">
    <property type="component" value="Unassembled WGS sequence"/>
</dbReference>
<accession>V8N551</accession>
<dbReference type="AlphaFoldDB" id="V8N551"/>